<dbReference type="GO" id="GO:0000445">
    <property type="term" value="C:THO complex part of transcription export complex"/>
    <property type="evidence" value="ECO:0007669"/>
    <property type="project" value="TreeGrafter"/>
</dbReference>
<feature type="region of interest" description="Disordered" evidence="5">
    <location>
        <begin position="1041"/>
        <end position="1111"/>
    </location>
</feature>
<feature type="compositionally biased region" description="Low complexity" evidence="5">
    <location>
        <begin position="493"/>
        <end position="506"/>
    </location>
</feature>
<feature type="compositionally biased region" description="Low complexity" evidence="5">
    <location>
        <begin position="1093"/>
        <end position="1111"/>
    </location>
</feature>
<feature type="region of interest" description="Disordered" evidence="5">
    <location>
        <begin position="481"/>
        <end position="511"/>
    </location>
</feature>
<evidence type="ECO:0000256" key="4">
    <source>
        <dbReference type="ARBA" id="ARBA00023242"/>
    </source>
</evidence>
<dbReference type="OrthoDB" id="29024at2759"/>
<dbReference type="PANTHER" id="PTHR21597:SF0">
    <property type="entry name" value="THO COMPLEX SUBUNIT 2"/>
    <property type="match status" value="1"/>
</dbReference>
<feature type="region of interest" description="Disordered" evidence="5">
    <location>
        <begin position="1397"/>
        <end position="1418"/>
    </location>
</feature>
<evidence type="ECO:0000259" key="6">
    <source>
        <dbReference type="Pfam" id="PF11262"/>
    </source>
</evidence>
<dbReference type="InterPro" id="IPR021418">
    <property type="entry name" value="THO_THOC2_C"/>
</dbReference>
<feature type="domain" description="THO complex subunitTHOC2 N-terminal" evidence="7">
    <location>
        <begin position="734"/>
        <end position="807"/>
    </location>
</feature>
<dbReference type="InterPro" id="IPR032302">
    <property type="entry name" value="THOC2_N"/>
</dbReference>
<feature type="non-terminal residue" evidence="9">
    <location>
        <position position="1"/>
    </location>
</feature>
<proteinExistence type="inferred from homology"/>
<dbReference type="Pfam" id="PF11262">
    <property type="entry name" value="Tho2"/>
    <property type="match status" value="1"/>
</dbReference>
<evidence type="ECO:0000313" key="9">
    <source>
        <dbReference type="EMBL" id="KAJ1733868.1"/>
    </source>
</evidence>
<evidence type="ECO:0000256" key="3">
    <source>
        <dbReference type="ARBA" id="ARBA00019596"/>
    </source>
</evidence>
<keyword evidence="10" id="KW-1185">Reference proteome</keyword>
<dbReference type="Pfam" id="PF11732">
    <property type="entry name" value="Thoc2"/>
    <property type="match status" value="1"/>
</dbReference>
<feature type="compositionally biased region" description="Polar residues" evidence="5">
    <location>
        <begin position="1057"/>
        <end position="1068"/>
    </location>
</feature>
<name>A0A9W7YF17_9FUNG</name>
<sequence>MPVQAFLASADSGAGICSQLLRAACAASDGCGVLDAEEFGRNASGWVECCIETVENTEGAAAMYGSSNAIRARISAALVESIWALGIEWEPEASGDDSQRWSEEQLQHMEQTKSLASATKGLIGSGVVDSDIAKERLDAHFLEQIGAIPSATVFTRKYIRLNTALHFKQTKFNLVSEQNEGFAKLVVLIQGTMAAVGPHQIRSGLLQLAASSVVAEGRGTAVVQALRALRDLQEPVQLLLVDIRRLIGVFNIDPNRALDAILDCFMSSVRFYWPFYIALLDASPWCQDTSGSPKLAQLVGWKLQFYASETVPASRFVDELLTVAALLIAHGLVRLADVYPMLTPARNEDASKEFAEWCAAQKERHPQGAGNRLAEMGSLEDTGDSGEHTEAVEAKGAVPGSTPPNQHAELCAKLLSLGDTESALVYLKRFPNLARVHPEIADLAVRIVDVATSDIYRSADCVRAPLRPYLRLRSPVSATALNSDQPAAGPWGLPGRQQQQPQQQLHHPPEAYPTTKHYVLSPLVKEPNEEFFYEDFWLLEAARRLPRPASIDSLPRVLAPWMNVAFLRLHRSSSLLTRLIRLCRYGLQRQPDKHVVWIGFLRAWILPAYSLSKPSPGLSNELWILVSMLPQPTRYALYSDWNAMLTSSQPMLPWVTSCEPADPGGERTGALDMAMSLDAMLDDDGGDDDGSGAGGQTAFVELEALSHDARRQVRSTMRRLSGDTVKVIGRQLCSLCHPTPTLSLKIVLDQVCSYDNLVDSVVEAFRYLTPLDADVLFCLILTTLDDPAGAKVKDDGVNTAHWLQSLALFVAVFSHRHENPALGVVLKHVLRQIVSMVHAEDAPPVFETAILSETIGRLAAIDVMANATEDQILALQGGYHLGLEAFSMVSQWVLPQDATVDAVLAASSGSRLTRRLAHWLTNLLADGDQALPFAVAMCIHADKVLKMTALPLSNMLVIYDREIERVHQLFHLLHTNLKPDRYARLIPGPHVLASEYGVDWGLAILWGRPIISRRLAQGLKQWESEGEAIVVKVAGRGSVEGGAKDGDAMQTDAAQPDRSSGANGSADTGTAAAESAEHAAPATLGDDSKMDVDVSTGVDADTDTGAGATDDADASAAASACAGAAGDRPVGSDDNGCGETPRIVSDLYFEAPLLPRDYVEHIARTLPPSVSDIGLSSEFVATFWALSLYDIEVPVDRYAKDIEVQSSFIARVDALAKQAHGSRSKAAMLAQARTRACAAVESLEKEMAEQREHVQRIRRWLIAQKDYWFCMAHEQRKLVAQALLQHCILPRAVLSASDAGFCAKFLWMMHFPLATNKFSLMIVYDNVFGESLSTLLAVLTENEARNYAKFLNTSLAYLAPLHLSETNYKDRAVNPWRGLTGFQQQWHYERGYLPPKSRTIRQKMPSKPSADSGDARRIKPGSAMLSYDDFRTVMRKWQVNLTKAFICILESERNDTVRNGILALREMQKSFPVILQYGRRILDKVNEVAASGRSANTREGSAGGAEDEDKNLKVMAASYSAYLGMAKKSWIPEANYYSVPTKGTSRRT</sequence>
<dbReference type="Proteomes" id="UP001143981">
    <property type="component" value="Unassembled WGS sequence"/>
</dbReference>
<feature type="domain" description="THO complex subunit 2 N-terminal" evidence="8">
    <location>
        <begin position="104"/>
        <end position="651"/>
    </location>
</feature>
<accession>A0A9W7YF17</accession>
<dbReference type="Pfam" id="PF16134">
    <property type="entry name" value="THOC2_N"/>
    <property type="match status" value="1"/>
</dbReference>
<keyword evidence="4" id="KW-0539">Nucleus</keyword>
<organism evidence="9 10">
    <name type="scientific">Coemansia biformis</name>
    <dbReference type="NCBI Taxonomy" id="1286918"/>
    <lineage>
        <taxon>Eukaryota</taxon>
        <taxon>Fungi</taxon>
        <taxon>Fungi incertae sedis</taxon>
        <taxon>Zoopagomycota</taxon>
        <taxon>Kickxellomycotina</taxon>
        <taxon>Kickxellomycetes</taxon>
        <taxon>Kickxellales</taxon>
        <taxon>Kickxellaceae</taxon>
        <taxon>Coemansia</taxon>
    </lineage>
</organism>
<feature type="region of interest" description="Disordered" evidence="5">
    <location>
        <begin position="377"/>
        <end position="405"/>
    </location>
</feature>
<evidence type="ECO:0000313" key="10">
    <source>
        <dbReference type="Proteomes" id="UP001143981"/>
    </source>
</evidence>
<evidence type="ECO:0000256" key="5">
    <source>
        <dbReference type="SAM" id="MobiDB-lite"/>
    </source>
</evidence>
<dbReference type="GO" id="GO:0006397">
    <property type="term" value="P:mRNA processing"/>
    <property type="evidence" value="ECO:0007669"/>
    <property type="project" value="InterPro"/>
</dbReference>
<comment type="subcellular location">
    <subcellularLocation>
        <location evidence="1">Nucleus</location>
    </subcellularLocation>
</comment>
<dbReference type="InterPro" id="IPR040007">
    <property type="entry name" value="Tho2"/>
</dbReference>
<comment type="caution">
    <text evidence="9">The sequence shown here is derived from an EMBL/GenBank/DDBJ whole genome shotgun (WGS) entry which is preliminary data.</text>
</comment>
<evidence type="ECO:0000259" key="8">
    <source>
        <dbReference type="Pfam" id="PF16134"/>
    </source>
</evidence>
<feature type="domain" description="THO complex subunitTHOC2 C-terminal" evidence="6">
    <location>
        <begin position="1175"/>
        <end position="1521"/>
    </location>
</feature>
<reference evidence="9" key="1">
    <citation type="submission" date="2022-07" db="EMBL/GenBank/DDBJ databases">
        <title>Phylogenomic reconstructions and comparative analyses of Kickxellomycotina fungi.</title>
        <authorList>
            <person name="Reynolds N.K."/>
            <person name="Stajich J.E."/>
            <person name="Barry K."/>
            <person name="Grigoriev I.V."/>
            <person name="Crous P."/>
            <person name="Smith M.E."/>
        </authorList>
    </citation>
    <scope>NUCLEOTIDE SEQUENCE</scope>
    <source>
        <strain evidence="9">BCRC 34381</strain>
    </source>
</reference>
<feature type="compositionally biased region" description="Low complexity" evidence="5">
    <location>
        <begin position="1071"/>
        <end position="1082"/>
    </location>
</feature>
<dbReference type="InterPro" id="IPR021726">
    <property type="entry name" value="THO_THOC2_N"/>
</dbReference>
<comment type="similarity">
    <text evidence="2">Belongs to the THOC2 family.</text>
</comment>
<dbReference type="PANTHER" id="PTHR21597">
    <property type="entry name" value="THO2 PROTEIN"/>
    <property type="match status" value="1"/>
</dbReference>
<dbReference type="EMBL" id="JANBOI010000110">
    <property type="protein sequence ID" value="KAJ1733868.1"/>
    <property type="molecule type" value="Genomic_DNA"/>
</dbReference>
<protein>
    <recommendedName>
        <fullName evidence="3">THO complex subunit 2</fullName>
    </recommendedName>
</protein>
<evidence type="ECO:0000256" key="1">
    <source>
        <dbReference type="ARBA" id="ARBA00004123"/>
    </source>
</evidence>
<dbReference type="GO" id="GO:0003729">
    <property type="term" value="F:mRNA binding"/>
    <property type="evidence" value="ECO:0007669"/>
    <property type="project" value="TreeGrafter"/>
</dbReference>
<evidence type="ECO:0000259" key="7">
    <source>
        <dbReference type="Pfam" id="PF11732"/>
    </source>
</evidence>
<gene>
    <name evidence="9" type="primary">RLR1</name>
    <name evidence="9" type="ORF">LPJ61_001349</name>
</gene>
<dbReference type="GO" id="GO:0006406">
    <property type="term" value="P:mRNA export from nucleus"/>
    <property type="evidence" value="ECO:0007669"/>
    <property type="project" value="InterPro"/>
</dbReference>
<evidence type="ECO:0000256" key="2">
    <source>
        <dbReference type="ARBA" id="ARBA00007857"/>
    </source>
</evidence>